<accession>A0A6I6JKY2</accession>
<dbReference type="EMBL" id="CP046401">
    <property type="protein sequence ID" value="QGY43456.1"/>
    <property type="molecule type" value="Genomic_DNA"/>
</dbReference>
<dbReference type="InterPro" id="IPR028212">
    <property type="entry name" value="GHL6"/>
</dbReference>
<reference evidence="2 3" key="1">
    <citation type="submission" date="2019-11" db="EMBL/GenBank/DDBJ databases">
        <authorList>
            <person name="Zheng R.K."/>
            <person name="Sun C.M."/>
        </authorList>
    </citation>
    <scope>NUCLEOTIDE SEQUENCE [LARGE SCALE GENOMIC DNA]</scope>
    <source>
        <strain evidence="2 3">WC007</strain>
    </source>
</reference>
<proteinExistence type="predicted"/>
<dbReference type="GO" id="GO:0016787">
    <property type="term" value="F:hydrolase activity"/>
    <property type="evidence" value="ECO:0007669"/>
    <property type="project" value="UniProtKB-KW"/>
</dbReference>
<evidence type="ECO:0000313" key="2">
    <source>
        <dbReference type="EMBL" id="QGY43456.1"/>
    </source>
</evidence>
<keyword evidence="2" id="KW-0378">Hydrolase</keyword>
<dbReference type="AlphaFoldDB" id="A0A6I6JKY2"/>
<dbReference type="InterPro" id="IPR017853">
    <property type="entry name" value="GH"/>
</dbReference>
<dbReference type="KEGG" id="mcos:GM418_07220"/>
<keyword evidence="3" id="KW-1185">Reference proteome</keyword>
<feature type="chain" id="PRO_5026118881" evidence="1">
    <location>
        <begin position="20"/>
        <end position="369"/>
    </location>
</feature>
<dbReference type="Gene3D" id="3.20.20.80">
    <property type="entry name" value="Glycosidases"/>
    <property type="match status" value="1"/>
</dbReference>
<dbReference type="Proteomes" id="UP000428260">
    <property type="component" value="Chromosome"/>
</dbReference>
<evidence type="ECO:0000313" key="3">
    <source>
        <dbReference type="Proteomes" id="UP000428260"/>
    </source>
</evidence>
<evidence type="ECO:0000256" key="1">
    <source>
        <dbReference type="SAM" id="SignalP"/>
    </source>
</evidence>
<dbReference type="SUPFAM" id="SSF51445">
    <property type="entry name" value="(Trans)glycosidases"/>
    <property type="match status" value="1"/>
</dbReference>
<gene>
    <name evidence="2" type="ORF">GM418_07220</name>
</gene>
<dbReference type="RefSeq" id="WP_158864606.1">
    <property type="nucleotide sequence ID" value="NZ_CP046401.1"/>
</dbReference>
<sequence>MVRKILLILIISLSFFLRCKNTSTEVENKSIKAYCIDYNWGPGDIHGFAEPGLWAEANPEEQVNWYAGLGCNVIQTFAVSCNGYAWYKNGIVPEQPGLKYDFLTEMVKIGRRKNMKVIGYFCVGANNKWEKDHPDLCYRMDGQQIPLTKVYIDYLCSSIEDAIKKTDIDGIMLDWFYNPGGGRDPLPPLRWIECEQEMYEELMQQPFPGKDSMTPEIELDFRRKAIDRAWQQIKTTTKGTKPDCIIWLTAYEVNSKEYEGSALLKEVDWLMNEAGDIKRTAAMRDLTGRETKLITCLANWNKQDPAEIVPAALKENVGLYGFTKPVVGPMMKPVDYYLSNAVDSLEGDERNIAVLARAFNNLPHGYVKK</sequence>
<organism evidence="2 3">
    <name type="scientific">Maribellus comscasis</name>
    <dbReference type="NCBI Taxonomy" id="2681766"/>
    <lineage>
        <taxon>Bacteria</taxon>
        <taxon>Pseudomonadati</taxon>
        <taxon>Bacteroidota</taxon>
        <taxon>Bacteroidia</taxon>
        <taxon>Marinilabiliales</taxon>
        <taxon>Prolixibacteraceae</taxon>
        <taxon>Maribellus</taxon>
    </lineage>
</organism>
<keyword evidence="1" id="KW-0732">Signal</keyword>
<name>A0A6I6JKY2_9BACT</name>
<dbReference type="Pfam" id="PF14871">
    <property type="entry name" value="GHL6"/>
    <property type="match status" value="1"/>
</dbReference>
<feature type="signal peptide" evidence="1">
    <location>
        <begin position="1"/>
        <end position="19"/>
    </location>
</feature>
<protein>
    <submittedName>
        <fullName evidence="2">Family 10 glycosylhydrolase</fullName>
    </submittedName>
</protein>